<dbReference type="EMBL" id="VZBP01000195">
    <property type="protein sequence ID" value="MQO11047.1"/>
    <property type="molecule type" value="Genomic_DNA"/>
</dbReference>
<dbReference type="InterPro" id="IPR008258">
    <property type="entry name" value="Transglycosylase_SLT_dom_1"/>
</dbReference>
<name>A0AA91A585_9BACT</name>
<dbReference type="InterPro" id="IPR023346">
    <property type="entry name" value="Lysozyme-like_dom_sf"/>
</dbReference>
<accession>A0AA91A585</accession>
<feature type="chain" id="PRO_5041730366" evidence="1">
    <location>
        <begin position="24"/>
        <end position="147"/>
    </location>
</feature>
<dbReference type="Pfam" id="PF01464">
    <property type="entry name" value="SLT"/>
    <property type="match status" value="1"/>
</dbReference>
<protein>
    <submittedName>
        <fullName evidence="3">Lytic transglycosylase domain-containing protein</fullName>
    </submittedName>
</protein>
<dbReference type="SUPFAM" id="SSF53955">
    <property type="entry name" value="Lysozyme-like"/>
    <property type="match status" value="1"/>
</dbReference>
<comment type="caution">
    <text evidence="3">The sequence shown here is derived from an EMBL/GenBank/DDBJ whole genome shotgun (WGS) entry which is preliminary data.</text>
</comment>
<evidence type="ECO:0000313" key="4">
    <source>
        <dbReference type="Proteomes" id="UP000405805"/>
    </source>
</evidence>
<gene>
    <name evidence="3" type="ORF">F7D57_15310</name>
</gene>
<dbReference type="CDD" id="cd00254">
    <property type="entry name" value="LT-like"/>
    <property type="match status" value="1"/>
</dbReference>
<feature type="signal peptide" evidence="1">
    <location>
        <begin position="1"/>
        <end position="23"/>
    </location>
</feature>
<proteinExistence type="predicted"/>
<dbReference type="Proteomes" id="UP000405805">
    <property type="component" value="Unassembled WGS sequence"/>
</dbReference>
<evidence type="ECO:0000313" key="3">
    <source>
        <dbReference type="EMBL" id="MQO11047.1"/>
    </source>
</evidence>
<evidence type="ECO:0000256" key="1">
    <source>
        <dbReference type="SAM" id="SignalP"/>
    </source>
</evidence>
<dbReference type="RefSeq" id="WP_153098127.1">
    <property type="nucleotide sequence ID" value="NZ_VZBP01000195.1"/>
</dbReference>
<reference evidence="4" key="1">
    <citation type="submission" date="2019-09" db="EMBL/GenBank/DDBJ databases">
        <title>Distinct polysaccharide growth profiles of human intestinal Prevotella copri isolates.</title>
        <authorList>
            <person name="Fehlner-Peach H."/>
            <person name="Magnabosco C."/>
            <person name="Raghavan V."/>
            <person name="Scher J.U."/>
            <person name="Tett A."/>
            <person name="Cox L.M."/>
            <person name="Gottsegen C."/>
            <person name="Watters A."/>
            <person name="Wiltshire- Gordon J.D."/>
            <person name="Segata N."/>
            <person name="Bonneau R."/>
            <person name="Littman D.R."/>
        </authorList>
    </citation>
    <scope>NUCLEOTIDE SEQUENCE [LARGE SCALE GENOMIC DNA]</scope>
    <source>
        <strain evidence="4">iA624</strain>
    </source>
</reference>
<dbReference type="AlphaFoldDB" id="A0AA91A585"/>
<evidence type="ECO:0000259" key="2">
    <source>
        <dbReference type="Pfam" id="PF01464"/>
    </source>
</evidence>
<feature type="domain" description="Transglycosylase SLT" evidence="2">
    <location>
        <begin position="38"/>
        <end position="127"/>
    </location>
</feature>
<organism evidence="3 4">
    <name type="scientific">Segatella copri</name>
    <dbReference type="NCBI Taxonomy" id="165179"/>
    <lineage>
        <taxon>Bacteria</taxon>
        <taxon>Pseudomonadati</taxon>
        <taxon>Bacteroidota</taxon>
        <taxon>Bacteroidia</taxon>
        <taxon>Bacteroidales</taxon>
        <taxon>Prevotellaceae</taxon>
        <taxon>Segatella</taxon>
    </lineage>
</organism>
<keyword evidence="1" id="KW-0732">Signal</keyword>
<dbReference type="Gene3D" id="1.10.530.10">
    <property type="match status" value="1"/>
</dbReference>
<sequence>MKRITMLLVSILMLMMKVSTASADTNVNVSSTDDFDWTPVMEAIIQVESEGNPKAKSGSSVGVMQITPILVAECNDILKRRKSKKRFTLSDRFSIAKSKEMFLLIQSVHNPLNSIEHAIRAWNGGNHYSVKRTQRYFEKVMNLLKSN</sequence>